<sequence>MGLSKGVERCPGTAERLERVAAHAQGTGTRAFALRLRELREASGRSYGALARRVGVSASTLHRYCSGHTVPMEFAPVERFARLCGCQGDDLVALHRLWMLADAERTLRQEAAGTLPRGGGARPPTTEAPGPAGPSGLPA</sequence>
<evidence type="ECO:0000313" key="4">
    <source>
        <dbReference type="Proteomes" id="UP000002357"/>
    </source>
</evidence>
<dbReference type="SMART" id="SM00530">
    <property type="entry name" value="HTH_XRE"/>
    <property type="match status" value="1"/>
</dbReference>
<dbReference type="GO" id="GO:0003677">
    <property type="term" value="F:DNA binding"/>
    <property type="evidence" value="ECO:0007669"/>
    <property type="project" value="InterPro"/>
</dbReference>
<dbReference type="InterPro" id="IPR001387">
    <property type="entry name" value="Cro/C1-type_HTH"/>
</dbReference>
<evidence type="ECO:0000313" key="3">
    <source>
        <dbReference type="EMBL" id="EFG10140.1"/>
    </source>
</evidence>
<dbReference type="AlphaFoldDB" id="E2PX63"/>
<feature type="non-terminal residue" evidence="3">
    <location>
        <position position="139"/>
    </location>
</feature>
<feature type="domain" description="HTH cro/C1-type" evidence="2">
    <location>
        <begin position="36"/>
        <end position="91"/>
    </location>
</feature>
<reference evidence="3 4" key="1">
    <citation type="journal article" date="2010" name="Genome Biol. Evol.">
        <title>The sequence of a 1.8-mb bacterial linear plasmid reveals a rich evolutionary reservoir of secondary metabolic pathways.</title>
        <authorList>
            <person name="Medema M.H."/>
            <person name="Trefzer A."/>
            <person name="Kovalchuk A."/>
            <person name="van den Berg M."/>
            <person name="Mueller U."/>
            <person name="Heijne W."/>
            <person name="Wu L."/>
            <person name="Alam M.T."/>
            <person name="Ronning C.M."/>
            <person name="Nierman W.C."/>
            <person name="Bovenberg R.A.L."/>
            <person name="Breitling R."/>
            <person name="Takano E."/>
        </authorList>
    </citation>
    <scope>NUCLEOTIDE SEQUENCE [LARGE SCALE GENOMIC DNA]</scope>
    <source>
        <strain evidence="4">ATCC 27064 / DSM 738 / JCM 4710 / NBRC 13307 / NCIMB 12785 / NRRL 3585 / VKM Ac-602</strain>
    </source>
</reference>
<organism evidence="3 4">
    <name type="scientific">Streptomyces clavuligerus</name>
    <dbReference type="NCBI Taxonomy" id="1901"/>
    <lineage>
        <taxon>Bacteria</taxon>
        <taxon>Bacillati</taxon>
        <taxon>Actinomycetota</taxon>
        <taxon>Actinomycetes</taxon>
        <taxon>Kitasatosporales</taxon>
        <taxon>Streptomycetaceae</taxon>
        <taxon>Streptomyces</taxon>
    </lineage>
</organism>
<dbReference type="EMBL" id="CM000913">
    <property type="protein sequence ID" value="EFG10140.1"/>
    <property type="molecule type" value="Genomic_DNA"/>
</dbReference>
<dbReference type="eggNOG" id="COG3093">
    <property type="taxonomic scope" value="Bacteria"/>
</dbReference>
<dbReference type="CDD" id="cd00093">
    <property type="entry name" value="HTH_XRE"/>
    <property type="match status" value="1"/>
</dbReference>
<dbReference type="PROSITE" id="PS50943">
    <property type="entry name" value="HTH_CROC1"/>
    <property type="match status" value="1"/>
</dbReference>
<dbReference type="Gene3D" id="1.10.260.40">
    <property type="entry name" value="lambda repressor-like DNA-binding domains"/>
    <property type="match status" value="1"/>
</dbReference>
<evidence type="ECO:0000259" key="2">
    <source>
        <dbReference type="PROSITE" id="PS50943"/>
    </source>
</evidence>
<feature type="region of interest" description="Disordered" evidence="1">
    <location>
        <begin position="109"/>
        <end position="139"/>
    </location>
</feature>
<evidence type="ECO:0000256" key="1">
    <source>
        <dbReference type="SAM" id="MobiDB-lite"/>
    </source>
</evidence>
<dbReference type="InterPro" id="IPR010982">
    <property type="entry name" value="Lambda_DNA-bd_dom_sf"/>
</dbReference>
<dbReference type="Proteomes" id="UP000002357">
    <property type="component" value="Chromosome"/>
</dbReference>
<name>E2PX63_STRCL</name>
<keyword evidence="4" id="KW-1185">Reference proteome</keyword>
<feature type="compositionally biased region" description="Low complexity" evidence="1">
    <location>
        <begin position="122"/>
        <end position="139"/>
    </location>
</feature>
<protein>
    <submittedName>
        <fullName evidence="3">Plasmid maintenance system antidote protein, XRE family</fullName>
    </submittedName>
</protein>
<proteinExistence type="predicted"/>
<dbReference type="SUPFAM" id="SSF47413">
    <property type="entry name" value="lambda repressor-like DNA-binding domains"/>
    <property type="match status" value="1"/>
</dbReference>
<gene>
    <name evidence="3" type="ORF">SCLAV_5067</name>
</gene>
<dbReference type="Pfam" id="PF13560">
    <property type="entry name" value="HTH_31"/>
    <property type="match status" value="1"/>
</dbReference>
<accession>E2PX63</accession>